<feature type="domain" description="AAA+ ATPase" evidence="11">
    <location>
        <begin position="584"/>
        <end position="725"/>
    </location>
</feature>
<evidence type="ECO:0000256" key="8">
    <source>
        <dbReference type="ARBA" id="ARBA00023117"/>
    </source>
</evidence>
<evidence type="ECO:0000256" key="1">
    <source>
        <dbReference type="ARBA" id="ARBA00004123"/>
    </source>
</evidence>
<protein>
    <submittedName>
        <fullName evidence="12">AAA-domain-containing protein</fullName>
    </submittedName>
</protein>
<evidence type="ECO:0000256" key="5">
    <source>
        <dbReference type="ARBA" id="ARBA00022741"/>
    </source>
</evidence>
<evidence type="ECO:0000256" key="6">
    <source>
        <dbReference type="ARBA" id="ARBA00022801"/>
    </source>
</evidence>
<dbReference type="OrthoDB" id="5421at2759"/>
<comment type="similarity">
    <text evidence="3">Belongs to the AAA ATPase family.</text>
</comment>
<dbReference type="Pfam" id="PF00004">
    <property type="entry name" value="AAA"/>
    <property type="match status" value="1"/>
</dbReference>
<keyword evidence="6" id="KW-0378">Hydrolase</keyword>
<feature type="compositionally biased region" description="Acidic residues" evidence="10">
    <location>
        <begin position="302"/>
        <end position="312"/>
    </location>
</feature>
<dbReference type="Gene3D" id="3.40.50.300">
    <property type="entry name" value="P-loop containing nucleotide triphosphate hydrolases"/>
    <property type="match status" value="2"/>
</dbReference>
<dbReference type="EMBL" id="MU004235">
    <property type="protein sequence ID" value="KAF2669513.1"/>
    <property type="molecule type" value="Genomic_DNA"/>
</dbReference>
<feature type="compositionally biased region" description="Basic and acidic residues" evidence="10">
    <location>
        <begin position="213"/>
        <end position="238"/>
    </location>
</feature>
<keyword evidence="7" id="KW-0067">ATP-binding</keyword>
<sequence>MPAKFHEKPLSQVAEEAGSDKNDGDFSESSMRERRPKRKSKGAKKAKSSKRQKTARQGKSRPFDSDDEIDETDEESGEDSFVEKESEEEEEIDLNPKTGRPTRNAVKKAITYVESDGISDEIEDSEDDQASASDVEDIKKPSSKRPSRVVKLQVTPKNLKSLLTRTTRATSSSKPTTRQAAKQTAPKTRSSSRRATSELPPPRASSRLSAEPETEHLHLEFKGRKEIAASDTRPDSKTSGKQPAKTTNQPSVIVEDSQEDAQDMDPNNPGHGEQDENILMESIEEEAQPGVIEQSPDANSQPEDEDSNEDDDVPVRRVRTKQANANPPKSQKSPPRSQSRSQKNKKSASEDDYNPEEEEEDEAIHSETALGKRKRGDSSEEDDEPNQSEVEDEIDDLRLERKRPRRVHRTDPGLTYDPPQRARRTNQNRPDYNLLKPNLDLEEQQDEQNLERPTASRPAFKTPLGIFNTAGPFGGNTVAGNANLFGAPPDNAMINDDSSDDEGPPRPFGATPLTPHIAQTFNADGAAARGTGKGAIADITPVTVSSDIGYDSVGGLDDQMNQLKEMVMLPLLYPNMYAKFKVPPPRGVLFHGPPGTGKTLVARALAGSTSVGNKKVTFYMRKGADVMSKWVGEAERQLRLLFDEAKKNQPAIIFFDEFDGIAPVRSSKQDQHHNSIVTTLLALMDGMDDLGQVVLIAATNRPDSIDPAFRRPGRFDREFYFPLPDKKARRAIIDIHTRNWDPPVDPKLKDDLADKAKGYGGSDLRALCTESVINAIQRTYPQIYKSTKKLEIDTSTIKVVPKDFLLAMQKIKPSSTREAVAATEAVPAKVMSLLKDTVEAVSNKLDQTIPTKRKTLTALEEAEFEDQGHDAGFDRDDILRAFERGRIFRPRLLIKGVRGMGQKYLVSAVVDKLEGYNVQMLDLATLLGDALHRPEHLIARAFKEAKTAQPSVIVVPQINIWHATISSEALQTFSTLLRSLSANDAVLLLGIMETDSEDEQPDPVMMRNLFGFSSKHEYRIRAPNEASRLQFFEPLVQYVRKRPSEFPELENRKKRKLPDLPFAKEEPVVIQPPSKEALKMQFKKDRSTLNALKVSLFAITKEVKERFRMFQKSIISDRDIDYLVRENQPAYLHSDLPQHQLPEVNRPYEFGADKHNNRGFIDIATGRFFYNMNTLVIEQRVSNGYYKRPKEFLWDFKTIQKDYQTAQIAERMVKVSEMYSTVMSHLDQLEIARPDLLPECEALYKRELQRAELQKAKDKDAVPNVPPPAPDSTIPSGPIQLDTPIKMGPALVQPVTPLRPIIESDVDMVNHTNGNTVPADYPTPAGAFGDVSTSGSRIQFPAGFTQTPSNPTVTEHISQQSGPVTKMLPGSQVADLHNSASTTTSGQKTSERTSRGSDPRLQFTQSTNGHSTQPALQSQPYPDWSVMPDVVDGSQLPDTQSAASHRLTNMTQPSQALSNGLPEPSQETFKPPFPPSHSQHHTNATGLATAPPTSMPAPPESQGQHNGHAHTADIADILNPSSPSPPPPPPFILDEQALNALHAKFAHQTEGFTIEQLEMVDARGMDTIWRSRENWDRTSVLEELDEVLQEVIDDVKWQAGLQEQMMMDIDV</sequence>
<dbReference type="GO" id="GO:0045815">
    <property type="term" value="P:transcription initiation-coupled chromatin remodeling"/>
    <property type="evidence" value="ECO:0007669"/>
    <property type="project" value="TreeGrafter"/>
</dbReference>
<evidence type="ECO:0000256" key="10">
    <source>
        <dbReference type="SAM" id="MobiDB-lite"/>
    </source>
</evidence>
<dbReference type="GO" id="GO:0006337">
    <property type="term" value="P:nucleosome disassembly"/>
    <property type="evidence" value="ECO:0007669"/>
    <property type="project" value="TreeGrafter"/>
</dbReference>
<reference evidence="12" key="1">
    <citation type="journal article" date="2020" name="Stud. Mycol.">
        <title>101 Dothideomycetes genomes: a test case for predicting lifestyles and emergence of pathogens.</title>
        <authorList>
            <person name="Haridas S."/>
            <person name="Albert R."/>
            <person name="Binder M."/>
            <person name="Bloem J."/>
            <person name="Labutti K."/>
            <person name="Salamov A."/>
            <person name="Andreopoulos B."/>
            <person name="Baker S."/>
            <person name="Barry K."/>
            <person name="Bills G."/>
            <person name="Bluhm B."/>
            <person name="Cannon C."/>
            <person name="Castanera R."/>
            <person name="Culley D."/>
            <person name="Daum C."/>
            <person name="Ezra D."/>
            <person name="Gonzalez J."/>
            <person name="Henrissat B."/>
            <person name="Kuo A."/>
            <person name="Liang C."/>
            <person name="Lipzen A."/>
            <person name="Lutzoni F."/>
            <person name="Magnuson J."/>
            <person name="Mondo S."/>
            <person name="Nolan M."/>
            <person name="Ohm R."/>
            <person name="Pangilinan J."/>
            <person name="Park H.-J."/>
            <person name="Ramirez L."/>
            <person name="Alfaro M."/>
            <person name="Sun H."/>
            <person name="Tritt A."/>
            <person name="Yoshinaga Y."/>
            <person name="Zwiers L.-H."/>
            <person name="Turgeon B."/>
            <person name="Goodwin S."/>
            <person name="Spatafora J."/>
            <person name="Crous P."/>
            <person name="Grigoriev I."/>
        </authorList>
    </citation>
    <scope>NUCLEOTIDE SEQUENCE</scope>
    <source>
        <strain evidence="12">CBS 115976</strain>
    </source>
</reference>
<feature type="compositionally biased region" description="Polar residues" evidence="10">
    <location>
        <begin position="1402"/>
        <end position="1420"/>
    </location>
</feature>
<feature type="compositionally biased region" description="Acidic residues" evidence="10">
    <location>
        <begin position="275"/>
        <end position="287"/>
    </location>
</feature>
<dbReference type="GO" id="GO:0005634">
    <property type="term" value="C:nucleus"/>
    <property type="evidence" value="ECO:0007669"/>
    <property type="project" value="UniProtKB-SubCell"/>
</dbReference>
<dbReference type="SMART" id="SM00382">
    <property type="entry name" value="AAA"/>
    <property type="match status" value="1"/>
</dbReference>
<dbReference type="FunFam" id="3.40.50.300:FF:000061">
    <property type="entry name" value="ATPase family, AAA domain-containing 2"/>
    <property type="match status" value="1"/>
</dbReference>
<organism evidence="12 13">
    <name type="scientific">Microthyrium microscopicum</name>
    <dbReference type="NCBI Taxonomy" id="703497"/>
    <lineage>
        <taxon>Eukaryota</taxon>
        <taxon>Fungi</taxon>
        <taxon>Dikarya</taxon>
        <taxon>Ascomycota</taxon>
        <taxon>Pezizomycotina</taxon>
        <taxon>Dothideomycetes</taxon>
        <taxon>Dothideomycetes incertae sedis</taxon>
        <taxon>Microthyriales</taxon>
        <taxon>Microthyriaceae</taxon>
        <taxon>Microthyrium</taxon>
    </lineage>
</organism>
<keyword evidence="5" id="KW-0547">Nucleotide-binding</keyword>
<dbReference type="GO" id="GO:0006334">
    <property type="term" value="P:nucleosome assembly"/>
    <property type="evidence" value="ECO:0007669"/>
    <property type="project" value="TreeGrafter"/>
</dbReference>
<evidence type="ECO:0000259" key="11">
    <source>
        <dbReference type="SMART" id="SM00382"/>
    </source>
</evidence>
<evidence type="ECO:0000256" key="2">
    <source>
        <dbReference type="ARBA" id="ARBA00004286"/>
    </source>
</evidence>
<feature type="compositionally biased region" description="Polar residues" evidence="10">
    <location>
        <begin position="1378"/>
        <end position="1388"/>
    </location>
</feature>
<dbReference type="InterPro" id="IPR003593">
    <property type="entry name" value="AAA+_ATPase"/>
</dbReference>
<keyword evidence="8" id="KW-0103">Bromodomain</keyword>
<evidence type="ECO:0000256" key="4">
    <source>
        <dbReference type="ARBA" id="ARBA00022454"/>
    </source>
</evidence>
<gene>
    <name evidence="12" type="ORF">BT63DRAFT_401656</name>
</gene>
<feature type="compositionally biased region" description="Polar residues" evidence="10">
    <location>
        <begin position="179"/>
        <end position="189"/>
    </location>
</feature>
<comment type="subcellular location">
    <subcellularLocation>
        <location evidence="2">Chromosome</location>
    </subcellularLocation>
    <subcellularLocation>
        <location evidence="1">Nucleus</location>
    </subcellularLocation>
</comment>
<dbReference type="GO" id="GO:0003682">
    <property type="term" value="F:chromatin binding"/>
    <property type="evidence" value="ECO:0007669"/>
    <property type="project" value="TreeGrafter"/>
</dbReference>
<feature type="compositionally biased region" description="Acidic residues" evidence="10">
    <location>
        <begin position="350"/>
        <end position="362"/>
    </location>
</feature>
<feature type="compositionally biased region" description="Acidic residues" evidence="10">
    <location>
        <begin position="379"/>
        <end position="395"/>
    </location>
</feature>
<dbReference type="GO" id="GO:0016887">
    <property type="term" value="F:ATP hydrolysis activity"/>
    <property type="evidence" value="ECO:0007669"/>
    <property type="project" value="InterPro"/>
</dbReference>
<evidence type="ECO:0000256" key="9">
    <source>
        <dbReference type="ARBA" id="ARBA00023242"/>
    </source>
</evidence>
<feature type="region of interest" description="Disordered" evidence="10">
    <location>
        <begin position="1"/>
        <end position="460"/>
    </location>
</feature>
<feature type="compositionally biased region" description="Low complexity" evidence="10">
    <location>
        <begin position="327"/>
        <end position="341"/>
    </location>
</feature>
<dbReference type="FunFam" id="1.10.8.60:FF:000016">
    <property type="entry name" value="ATPase family AAA domain-containing protein 2B"/>
    <property type="match status" value="1"/>
</dbReference>
<name>A0A6A6UDP6_9PEZI</name>
<dbReference type="Proteomes" id="UP000799302">
    <property type="component" value="Unassembled WGS sequence"/>
</dbReference>
<dbReference type="PANTHER" id="PTHR23069">
    <property type="entry name" value="AAA DOMAIN-CONTAINING"/>
    <property type="match status" value="1"/>
</dbReference>
<dbReference type="InterPro" id="IPR003959">
    <property type="entry name" value="ATPase_AAA_core"/>
</dbReference>
<dbReference type="InterPro" id="IPR027417">
    <property type="entry name" value="P-loop_NTPase"/>
</dbReference>
<feature type="compositionally biased region" description="Basic residues" evidence="10">
    <location>
        <begin position="34"/>
        <end position="59"/>
    </location>
</feature>
<dbReference type="Gene3D" id="1.10.8.60">
    <property type="match status" value="1"/>
</dbReference>
<dbReference type="GO" id="GO:0005524">
    <property type="term" value="F:ATP binding"/>
    <property type="evidence" value="ECO:0007669"/>
    <property type="project" value="UniProtKB-KW"/>
</dbReference>
<feature type="compositionally biased region" description="Low complexity" evidence="10">
    <location>
        <begin position="159"/>
        <end position="178"/>
    </location>
</feature>
<dbReference type="InterPro" id="IPR003960">
    <property type="entry name" value="ATPase_AAA_CS"/>
</dbReference>
<feature type="region of interest" description="Disordered" evidence="10">
    <location>
        <begin position="1254"/>
        <end position="1276"/>
    </location>
</feature>
<dbReference type="SUPFAM" id="SSF52540">
    <property type="entry name" value="P-loop containing nucleoside triphosphate hydrolases"/>
    <property type="match status" value="2"/>
</dbReference>
<evidence type="ECO:0000256" key="3">
    <source>
        <dbReference type="ARBA" id="ARBA00006914"/>
    </source>
</evidence>
<feature type="region of interest" description="Disordered" evidence="10">
    <location>
        <begin position="1313"/>
        <end position="1437"/>
    </location>
</feature>
<feature type="compositionally biased region" description="Polar residues" evidence="10">
    <location>
        <begin position="1344"/>
        <end position="1363"/>
    </location>
</feature>
<evidence type="ECO:0000313" key="12">
    <source>
        <dbReference type="EMBL" id="KAF2669513.1"/>
    </source>
</evidence>
<feature type="compositionally biased region" description="Acidic residues" evidence="10">
    <location>
        <begin position="117"/>
        <end position="129"/>
    </location>
</feature>
<feature type="compositionally biased region" description="Basic and acidic residues" evidence="10">
    <location>
        <begin position="1389"/>
        <end position="1398"/>
    </location>
</feature>
<dbReference type="GO" id="GO:0000785">
    <property type="term" value="C:chromatin"/>
    <property type="evidence" value="ECO:0007669"/>
    <property type="project" value="UniProtKB-ARBA"/>
</dbReference>
<keyword evidence="9" id="KW-0539">Nucleus</keyword>
<feature type="region of interest" description="Disordered" evidence="10">
    <location>
        <begin position="1453"/>
        <end position="1508"/>
    </location>
</feature>
<accession>A0A6A6UDP6</accession>
<proteinExistence type="inferred from homology"/>
<dbReference type="GO" id="GO:0140674">
    <property type="term" value="F:ATP-dependent histone chaperone activity"/>
    <property type="evidence" value="ECO:0007669"/>
    <property type="project" value="UniProtKB-ARBA"/>
</dbReference>
<evidence type="ECO:0000313" key="13">
    <source>
        <dbReference type="Proteomes" id="UP000799302"/>
    </source>
</evidence>
<dbReference type="PROSITE" id="PS00674">
    <property type="entry name" value="AAA"/>
    <property type="match status" value="1"/>
</dbReference>
<keyword evidence="4" id="KW-0158">Chromosome</keyword>
<dbReference type="PANTHER" id="PTHR23069:SF0">
    <property type="entry name" value="TAT-BINDING HOMOLOG 7"/>
    <property type="match status" value="1"/>
</dbReference>
<feature type="compositionally biased region" description="Polar residues" evidence="10">
    <location>
        <begin position="239"/>
        <end position="251"/>
    </location>
</feature>
<dbReference type="GO" id="GO:0042393">
    <property type="term" value="F:histone binding"/>
    <property type="evidence" value="ECO:0007669"/>
    <property type="project" value="UniProtKB-ARBA"/>
</dbReference>
<evidence type="ECO:0000256" key="7">
    <source>
        <dbReference type="ARBA" id="ARBA00022840"/>
    </source>
</evidence>
<feature type="compositionally biased region" description="Acidic residues" evidence="10">
    <location>
        <begin position="65"/>
        <end position="93"/>
    </location>
</feature>
<keyword evidence="13" id="KW-1185">Reference proteome</keyword>
<dbReference type="InterPro" id="IPR045199">
    <property type="entry name" value="ATAD2-like"/>
</dbReference>
<dbReference type="FunFam" id="3.40.50.300:FF:001218">
    <property type="entry name" value="AAA family ATPase, putative"/>
    <property type="match status" value="1"/>
</dbReference>